<sequence length="68" mass="7855">MMEEKGIKITIEHDKDGMIFSHREMNLVRLTTGDLAMLFLELERAKLDVLKIQSTIGPLYSVHKKKGR</sequence>
<name>X1GX02_9ZZZZ</name>
<reference evidence="1" key="1">
    <citation type="journal article" date="2014" name="Front. Microbiol.">
        <title>High frequency of phylogenetically diverse reductive dehalogenase-homologous genes in deep subseafloor sedimentary metagenomes.</title>
        <authorList>
            <person name="Kawai M."/>
            <person name="Futagami T."/>
            <person name="Toyoda A."/>
            <person name="Takaki Y."/>
            <person name="Nishi S."/>
            <person name="Hori S."/>
            <person name="Arai W."/>
            <person name="Tsubouchi T."/>
            <person name="Morono Y."/>
            <person name="Uchiyama I."/>
            <person name="Ito T."/>
            <person name="Fujiyama A."/>
            <person name="Inagaki F."/>
            <person name="Takami H."/>
        </authorList>
    </citation>
    <scope>NUCLEOTIDE SEQUENCE</scope>
    <source>
        <strain evidence="1">Expedition CK06-06</strain>
    </source>
</reference>
<accession>X1GX02</accession>
<dbReference type="AlphaFoldDB" id="X1GX02"/>
<gene>
    <name evidence="1" type="ORF">S03H2_29350</name>
</gene>
<comment type="caution">
    <text evidence="1">The sequence shown here is derived from an EMBL/GenBank/DDBJ whole genome shotgun (WGS) entry which is preliminary data.</text>
</comment>
<dbReference type="EMBL" id="BARU01017712">
    <property type="protein sequence ID" value="GAH61692.1"/>
    <property type="molecule type" value="Genomic_DNA"/>
</dbReference>
<evidence type="ECO:0000313" key="1">
    <source>
        <dbReference type="EMBL" id="GAH61692.1"/>
    </source>
</evidence>
<protein>
    <submittedName>
        <fullName evidence="1">Uncharacterized protein</fullName>
    </submittedName>
</protein>
<organism evidence="1">
    <name type="scientific">marine sediment metagenome</name>
    <dbReference type="NCBI Taxonomy" id="412755"/>
    <lineage>
        <taxon>unclassified sequences</taxon>
        <taxon>metagenomes</taxon>
        <taxon>ecological metagenomes</taxon>
    </lineage>
</organism>
<proteinExistence type="predicted"/>